<evidence type="ECO:0000256" key="5">
    <source>
        <dbReference type="ARBA" id="ARBA00022679"/>
    </source>
</evidence>
<evidence type="ECO:0000256" key="2">
    <source>
        <dbReference type="ARBA" id="ARBA00022448"/>
    </source>
</evidence>
<evidence type="ECO:0000313" key="9">
    <source>
        <dbReference type="EMBL" id="OUN89526.1"/>
    </source>
</evidence>
<dbReference type="InterPro" id="IPR036667">
    <property type="entry name" value="PTS_IIB_sorbose-sp_sf"/>
</dbReference>
<evidence type="ECO:0000259" key="8">
    <source>
        <dbReference type="PROSITE" id="PS51101"/>
    </source>
</evidence>
<dbReference type="InterPro" id="IPR004720">
    <property type="entry name" value="PTS_IIB_sorbose-sp"/>
</dbReference>
<keyword evidence="2" id="KW-0813">Transport</keyword>
<dbReference type="Proteomes" id="UP000195781">
    <property type="component" value="Unassembled WGS sequence"/>
</dbReference>
<name>A0A1Y3XVB6_9ACTN</name>
<dbReference type="SUPFAM" id="SSF52728">
    <property type="entry name" value="PTS IIb component"/>
    <property type="match status" value="1"/>
</dbReference>
<dbReference type="Gene3D" id="3.40.35.10">
    <property type="entry name" value="Phosphotransferase system, sorbose subfamily IIB component"/>
    <property type="match status" value="1"/>
</dbReference>
<reference evidence="10" key="1">
    <citation type="submission" date="2017-04" db="EMBL/GenBank/DDBJ databases">
        <title>Function of individual gut microbiota members based on whole genome sequencing of pure cultures obtained from chicken caecum.</title>
        <authorList>
            <person name="Medvecky M."/>
            <person name="Cejkova D."/>
            <person name="Polansky O."/>
            <person name="Karasova D."/>
            <person name="Kubasova T."/>
            <person name="Cizek A."/>
            <person name="Rychlik I."/>
        </authorList>
    </citation>
    <scope>NUCLEOTIDE SEQUENCE [LARGE SCALE GENOMIC DNA]</scope>
    <source>
        <strain evidence="10">An5</strain>
    </source>
</reference>
<dbReference type="PROSITE" id="PS51101">
    <property type="entry name" value="PTS_EIIB_TYPE_4"/>
    <property type="match status" value="1"/>
</dbReference>
<dbReference type="GO" id="GO:0009401">
    <property type="term" value="P:phosphoenolpyruvate-dependent sugar phosphotransferase system"/>
    <property type="evidence" value="ECO:0007669"/>
    <property type="project" value="UniProtKB-KW"/>
</dbReference>
<evidence type="ECO:0000256" key="3">
    <source>
        <dbReference type="ARBA" id="ARBA00022490"/>
    </source>
</evidence>
<protein>
    <submittedName>
        <fullName evidence="9">PTS mannose/fructose/sorbose transporter subunit IIB</fullName>
    </submittedName>
</protein>
<dbReference type="EMBL" id="NFIE01000003">
    <property type="protein sequence ID" value="OUN89526.1"/>
    <property type="molecule type" value="Genomic_DNA"/>
</dbReference>
<keyword evidence="5" id="KW-0808">Transferase</keyword>
<feature type="domain" description="PTS EIIB type-4" evidence="8">
    <location>
        <begin position="1"/>
        <end position="160"/>
    </location>
</feature>
<comment type="subcellular location">
    <subcellularLocation>
        <location evidence="1">Cytoplasm</location>
    </subcellularLocation>
</comment>
<keyword evidence="10" id="KW-1185">Reference proteome</keyword>
<keyword evidence="6" id="KW-0598">Phosphotransferase system</keyword>
<comment type="caution">
    <text evidence="9">The sequence shown here is derived from an EMBL/GenBank/DDBJ whole genome shotgun (WGS) entry which is preliminary data.</text>
</comment>
<evidence type="ECO:0000313" key="10">
    <source>
        <dbReference type="Proteomes" id="UP000195781"/>
    </source>
</evidence>
<dbReference type="GO" id="GO:0005737">
    <property type="term" value="C:cytoplasm"/>
    <property type="evidence" value="ECO:0007669"/>
    <property type="project" value="UniProtKB-SubCell"/>
</dbReference>
<dbReference type="Pfam" id="PF03830">
    <property type="entry name" value="PTSIIB_sorb"/>
    <property type="match status" value="1"/>
</dbReference>
<keyword evidence="7" id="KW-0418">Kinase</keyword>
<dbReference type="OrthoDB" id="9788818at2"/>
<accession>A0A1Y3XVB6</accession>
<keyword evidence="3" id="KW-0963">Cytoplasm</keyword>
<proteinExistence type="predicted"/>
<dbReference type="GO" id="GO:0016301">
    <property type="term" value="F:kinase activity"/>
    <property type="evidence" value="ECO:0007669"/>
    <property type="project" value="UniProtKB-KW"/>
</dbReference>
<sequence>MIALIRCDDRLIHGQCMTVIVKEYDIKTILVVDDMTASNPILKSVFAAAVPSNMKARALTVDEAVPKITAAMGNEERTLVLMKSPEVYCKLLERIPDLPKDLNVGPMSNRKGSTEVNPSIHLMPNESAACAEAADQGVHVWFRQVPGQPIIEWDSVKDRF</sequence>
<evidence type="ECO:0000256" key="7">
    <source>
        <dbReference type="ARBA" id="ARBA00022777"/>
    </source>
</evidence>
<evidence type="ECO:0000256" key="6">
    <source>
        <dbReference type="ARBA" id="ARBA00022683"/>
    </source>
</evidence>
<dbReference type="GO" id="GO:0008982">
    <property type="term" value="F:protein-N(PI)-phosphohistidine-sugar phosphotransferase activity"/>
    <property type="evidence" value="ECO:0007669"/>
    <property type="project" value="InterPro"/>
</dbReference>
<dbReference type="AlphaFoldDB" id="A0A1Y3XVB6"/>
<keyword evidence="4" id="KW-0762">Sugar transport</keyword>
<gene>
    <name evidence="9" type="ORF">B5G02_01895</name>
</gene>
<evidence type="ECO:0000256" key="4">
    <source>
        <dbReference type="ARBA" id="ARBA00022597"/>
    </source>
</evidence>
<evidence type="ECO:0000256" key="1">
    <source>
        <dbReference type="ARBA" id="ARBA00004496"/>
    </source>
</evidence>
<organism evidence="9 10">
    <name type="scientific">[Collinsella] massiliensis</name>
    <dbReference type="NCBI Taxonomy" id="1232426"/>
    <lineage>
        <taxon>Bacteria</taxon>
        <taxon>Bacillati</taxon>
        <taxon>Actinomycetota</taxon>
        <taxon>Coriobacteriia</taxon>
        <taxon>Coriobacteriales</taxon>
        <taxon>Coriobacteriaceae</taxon>
        <taxon>Enorma</taxon>
    </lineage>
</organism>